<organism evidence="2 3">
    <name type="scientific">Plasmodium fragile</name>
    <dbReference type="NCBI Taxonomy" id="5857"/>
    <lineage>
        <taxon>Eukaryota</taxon>
        <taxon>Sar</taxon>
        <taxon>Alveolata</taxon>
        <taxon>Apicomplexa</taxon>
        <taxon>Aconoidasida</taxon>
        <taxon>Haemosporida</taxon>
        <taxon>Plasmodiidae</taxon>
        <taxon>Plasmodium</taxon>
        <taxon>Plasmodium (Plasmodium)</taxon>
    </lineage>
</organism>
<dbReference type="AlphaFoldDB" id="A0A0D9QQX7"/>
<proteinExistence type="predicted"/>
<accession>A0A0D9QQX7</accession>
<sequence length="903" mass="104244">MTLYNIIRWGRPHRFIHSARHVQINKKGQVKLVKGATQRAARHYAAKRSSLQGVTINRPNFITPSEDSTPQVGLPNEEEICQGENKNTSSPQLSSITVRELLTMNNEDAEIMNHIISHLENTKKTNGSFLDFFTLSTLHKEEIEKEKKILYHSDKIKEHLTEYLHLAVKNNHYHYLFNIFELTCLYKIEDVGLLRQLVEEILMHTTNEEQKVIHCYWIVKHLTRKKKHDQHIAVLLQKYLFNDSFFNFLQRNACINTSFVTLLSYVSDSIGYYPNGSVLPALHCTMRKYAVYFNGKLEKEIEPKMVNNVEELAKMQEIFVKNGFYDNDFNLLIKRLVLTSTSYVNPFDLLILSSNVLLNFVKNDHLLLHPGDQQGGATPLEGHVPPTEENFAKRYRNFLSTKNMIDVVIRTNDPYIANTCNDLAYIQRYLLLCSYCHFTLFSNWWADTVICDKLKKKRKPHKAVVRSRVPYKSHLTDQVSHLLAVLLQRYGGYGSEDGEVDPYVAADAVQSRPAANPPGDPICKYLPYLLKSFMRVAINKHEMIHNQSFIPFFEEIFLDIVDAFVEKYNESKRGSNVHSNTQGSHAHNASETVTRECAAHPGDYVKREESNNLLPSSNHGTLYTNEELSLYDLSSICECFFLVKLMQGGSVSARRKMRTRNGLSLLHASSNGMENQSNCPVDKSLEAFEKTLYIFLQRLPSSSELHLSGQHVHLMHKQDILEELVNKIRSCAEPIFLYYLMLRTILPILFSDTRQECLDVTKKIISCILSLPFRTSILVTTLSPAKESESTQKQLHHILKKLTQWENCVISTNSQRRIRVQTKQRGLPFDFVYAGEFLRPSSIFLLCLNEMLKWEEVYLPFVQEVFISDHASEGNKESFAEVVREVRDSLNFSVPRFLRERRT</sequence>
<evidence type="ECO:0000313" key="2">
    <source>
        <dbReference type="EMBL" id="KJP89520.1"/>
    </source>
</evidence>
<dbReference type="VEuPathDB" id="PlasmoDB:AK88_00731"/>
<feature type="region of interest" description="Disordered" evidence="1">
    <location>
        <begin position="573"/>
        <end position="593"/>
    </location>
</feature>
<gene>
    <name evidence="2" type="ORF">AK88_00731</name>
</gene>
<protein>
    <submittedName>
        <fullName evidence="2">Uncharacterized protein</fullName>
    </submittedName>
</protein>
<dbReference type="GeneID" id="24266045"/>
<dbReference type="RefSeq" id="XP_012333798.1">
    <property type="nucleotide sequence ID" value="XM_012478375.1"/>
</dbReference>
<dbReference type="OMA" id="CECFFLV"/>
<evidence type="ECO:0000256" key="1">
    <source>
        <dbReference type="SAM" id="MobiDB-lite"/>
    </source>
</evidence>
<name>A0A0D9QQX7_PLAFR</name>
<feature type="compositionally biased region" description="Polar residues" evidence="1">
    <location>
        <begin position="574"/>
        <end position="592"/>
    </location>
</feature>
<keyword evidence="3" id="KW-1185">Reference proteome</keyword>
<dbReference type="Proteomes" id="UP000054561">
    <property type="component" value="Unassembled WGS sequence"/>
</dbReference>
<reference evidence="2 3" key="1">
    <citation type="submission" date="2014-03" db="EMBL/GenBank/DDBJ databases">
        <title>The Genome Sequence of Plasmodium fragile nilgiri.</title>
        <authorList>
            <consortium name="The Broad Institute Genomics Platform"/>
            <consortium name="The Broad Institute Genome Sequencing Center for Infectious Disease"/>
            <person name="Neafsey D."/>
            <person name="Duraisingh M."/>
            <person name="Young S.K."/>
            <person name="Zeng Q."/>
            <person name="Gargeya S."/>
            <person name="Abouelleil A."/>
            <person name="Alvarado L."/>
            <person name="Chapman S.B."/>
            <person name="Gainer-Dewar J."/>
            <person name="Goldberg J."/>
            <person name="Griggs A."/>
            <person name="Gujja S."/>
            <person name="Hansen M."/>
            <person name="Howarth C."/>
            <person name="Imamovic A."/>
            <person name="Larimer J."/>
            <person name="Pearson M."/>
            <person name="Poon T.W."/>
            <person name="Priest M."/>
            <person name="Roberts A."/>
            <person name="Saif S."/>
            <person name="Shea T."/>
            <person name="Sykes S."/>
            <person name="Wortman J."/>
            <person name="Nusbaum C."/>
            <person name="Birren B."/>
        </authorList>
    </citation>
    <scope>NUCLEOTIDE SEQUENCE [LARGE SCALE GENOMIC DNA]</scope>
    <source>
        <strain evidence="3">nilgiri</strain>
    </source>
</reference>
<evidence type="ECO:0000313" key="3">
    <source>
        <dbReference type="Proteomes" id="UP000054561"/>
    </source>
</evidence>
<dbReference type="OrthoDB" id="378111at2759"/>
<dbReference type="EMBL" id="KQ001650">
    <property type="protein sequence ID" value="KJP89520.1"/>
    <property type="molecule type" value="Genomic_DNA"/>
</dbReference>